<feature type="region of interest" description="Disordered" evidence="1">
    <location>
        <begin position="72"/>
        <end position="140"/>
    </location>
</feature>
<evidence type="ECO:0000313" key="2">
    <source>
        <dbReference type="EMBL" id="KAK2073121.1"/>
    </source>
</evidence>
<evidence type="ECO:0000256" key="1">
    <source>
        <dbReference type="SAM" id="MobiDB-lite"/>
    </source>
</evidence>
<keyword evidence="3" id="KW-1185">Reference proteome</keyword>
<evidence type="ECO:0000313" key="3">
    <source>
        <dbReference type="Proteomes" id="UP001217918"/>
    </source>
</evidence>
<gene>
    <name evidence="2" type="ORF">P8C59_007427</name>
</gene>
<organism evidence="2 3">
    <name type="scientific">Phyllachora maydis</name>
    <dbReference type="NCBI Taxonomy" id="1825666"/>
    <lineage>
        <taxon>Eukaryota</taxon>
        <taxon>Fungi</taxon>
        <taxon>Dikarya</taxon>
        <taxon>Ascomycota</taxon>
        <taxon>Pezizomycotina</taxon>
        <taxon>Sordariomycetes</taxon>
        <taxon>Sordariomycetidae</taxon>
        <taxon>Phyllachorales</taxon>
        <taxon>Phyllachoraceae</taxon>
        <taxon>Phyllachora</taxon>
    </lineage>
</organism>
<feature type="compositionally biased region" description="Polar residues" evidence="1">
    <location>
        <begin position="78"/>
        <end position="93"/>
    </location>
</feature>
<protein>
    <submittedName>
        <fullName evidence="2">Uncharacterized protein</fullName>
    </submittedName>
</protein>
<dbReference type="EMBL" id="JAQQPM010000006">
    <property type="protein sequence ID" value="KAK2073121.1"/>
    <property type="molecule type" value="Genomic_DNA"/>
</dbReference>
<dbReference type="AlphaFoldDB" id="A0AAD9I8Q5"/>
<name>A0AAD9I8Q5_9PEZI</name>
<comment type="caution">
    <text evidence="2">The sequence shown here is derived from an EMBL/GenBank/DDBJ whole genome shotgun (WGS) entry which is preliminary data.</text>
</comment>
<proteinExistence type="predicted"/>
<accession>A0AAD9I8Q5</accession>
<reference evidence="2" key="1">
    <citation type="journal article" date="2023" name="Mol. Plant Microbe Interact.">
        <title>Elucidating the Obligate Nature and Biological Capacity of an Invasive Fungal Corn Pathogen.</title>
        <authorList>
            <person name="MacCready J.S."/>
            <person name="Roggenkamp E.M."/>
            <person name="Gdanetz K."/>
            <person name="Chilvers M.I."/>
        </authorList>
    </citation>
    <scope>NUCLEOTIDE SEQUENCE</scope>
    <source>
        <strain evidence="2">PM02</strain>
    </source>
</reference>
<feature type="compositionally biased region" description="Low complexity" evidence="1">
    <location>
        <begin position="118"/>
        <end position="136"/>
    </location>
</feature>
<dbReference type="Proteomes" id="UP001217918">
    <property type="component" value="Unassembled WGS sequence"/>
</dbReference>
<sequence>MYMYIACLPCCCYYYDLSFANLLIANINSLSNSDNLVYTILAPTLAKPAKITPAIYCIAAYKANKLAKKEGLQRSKRTASSNAGRYTTNSSLIANKDDNNAYNRAYMPPTNAEEEEGSSSNDNSVNSSTSNSTNKGKGSGTCKYGKGALYCEDILLYK</sequence>